<reference evidence="3" key="1">
    <citation type="submission" date="2016-03" db="EMBL/GenBank/DDBJ databases">
        <title>Mechanisms controlling the formation of the plant cell surface in tip-growing cells are functionally conserved among land plants.</title>
        <authorList>
            <person name="Honkanen S."/>
            <person name="Jones V.A."/>
            <person name="Morieri G."/>
            <person name="Champion C."/>
            <person name="Hetherington A.J."/>
            <person name="Kelly S."/>
            <person name="Saint-Marcoux D."/>
            <person name="Proust H."/>
            <person name="Prescott H."/>
            <person name="Dolan L."/>
        </authorList>
    </citation>
    <scope>NUCLEOTIDE SEQUENCE [LARGE SCALE GENOMIC DNA]</scope>
    <source>
        <tissue evidence="3">Whole gametophyte</tissue>
    </source>
</reference>
<keyword evidence="2" id="KW-1133">Transmembrane helix</keyword>
<sequence>MTEIWCLLGFGPLLVLGFRGGVSRNLLLGHGLLLLLHLDLLMWMALLDLDLLMWMALLDLDLLMWMALLDRSVVASKRKTLLVVSERVVVRMALLVLLVGAQRMALLVLLVGAQRMALLVLLVGAQRMALPVWGPADGAARAAGWGQADGAARAAGWGPADGAARGFAFPRLFVFFRKNAAIALFGSWLPEDCPPWFCGACAGFELETLKHGSALKLEEALCTPQWTGSCLDSSHATTKSDNFLLHSAVKRSQWKIVEFLLVNFDVSTEDQSFTSRQFHSLLLQRFTHEREEALLLGGGVTDEISASTEMAARVHDHHQEFQMTLEIHHSTGSDSGPIDHLDAESQPLP</sequence>
<accession>A0A176VVG8</accession>
<name>A0A176VVG8_MARPO</name>
<dbReference type="EMBL" id="LVLJ01002473">
    <property type="protein sequence ID" value="OAE24800.1"/>
    <property type="molecule type" value="Genomic_DNA"/>
</dbReference>
<evidence type="ECO:0000256" key="2">
    <source>
        <dbReference type="SAM" id="Phobius"/>
    </source>
</evidence>
<keyword evidence="2" id="KW-0812">Transmembrane</keyword>
<comment type="caution">
    <text evidence="3">The sequence shown here is derived from an EMBL/GenBank/DDBJ whole genome shotgun (WGS) entry which is preliminary data.</text>
</comment>
<evidence type="ECO:0000313" key="4">
    <source>
        <dbReference type="Proteomes" id="UP000077202"/>
    </source>
</evidence>
<feature type="transmembrane region" description="Helical" evidence="2">
    <location>
        <begin position="51"/>
        <end position="69"/>
    </location>
</feature>
<feature type="region of interest" description="Disordered" evidence="1">
    <location>
        <begin position="329"/>
        <end position="349"/>
    </location>
</feature>
<dbReference type="Proteomes" id="UP000077202">
    <property type="component" value="Unassembled WGS sequence"/>
</dbReference>
<evidence type="ECO:0000313" key="3">
    <source>
        <dbReference type="EMBL" id="OAE24800.1"/>
    </source>
</evidence>
<gene>
    <name evidence="3" type="ORF">AXG93_1988s1040</name>
</gene>
<protein>
    <submittedName>
        <fullName evidence="3">Uncharacterized protein</fullName>
    </submittedName>
</protein>
<keyword evidence="4" id="KW-1185">Reference proteome</keyword>
<dbReference type="AlphaFoldDB" id="A0A176VVG8"/>
<evidence type="ECO:0000256" key="1">
    <source>
        <dbReference type="SAM" id="MobiDB-lite"/>
    </source>
</evidence>
<proteinExistence type="predicted"/>
<feature type="transmembrane region" description="Helical" evidence="2">
    <location>
        <begin position="26"/>
        <end position="45"/>
    </location>
</feature>
<keyword evidence="2" id="KW-0472">Membrane</keyword>
<feature type="compositionally biased region" description="Basic and acidic residues" evidence="1">
    <location>
        <begin position="329"/>
        <end position="343"/>
    </location>
</feature>
<organism evidence="3 4">
    <name type="scientific">Marchantia polymorpha subsp. ruderalis</name>
    <dbReference type="NCBI Taxonomy" id="1480154"/>
    <lineage>
        <taxon>Eukaryota</taxon>
        <taxon>Viridiplantae</taxon>
        <taxon>Streptophyta</taxon>
        <taxon>Embryophyta</taxon>
        <taxon>Marchantiophyta</taxon>
        <taxon>Marchantiopsida</taxon>
        <taxon>Marchantiidae</taxon>
        <taxon>Marchantiales</taxon>
        <taxon>Marchantiaceae</taxon>
        <taxon>Marchantia</taxon>
    </lineage>
</organism>